<evidence type="ECO:0000256" key="6">
    <source>
        <dbReference type="SAM" id="Phobius"/>
    </source>
</evidence>
<feature type="transmembrane region" description="Helical" evidence="6">
    <location>
        <begin position="30"/>
        <end position="55"/>
    </location>
</feature>
<evidence type="ECO:0000256" key="5">
    <source>
        <dbReference type="ARBA" id="ARBA00023136"/>
    </source>
</evidence>
<keyword evidence="4 6" id="KW-1133">Transmembrane helix</keyword>
<dbReference type="InterPro" id="IPR010432">
    <property type="entry name" value="RDD"/>
</dbReference>
<evidence type="ECO:0000256" key="3">
    <source>
        <dbReference type="ARBA" id="ARBA00022692"/>
    </source>
</evidence>
<keyword evidence="3 6" id="KW-0812">Transmembrane</keyword>
<evidence type="ECO:0000259" key="7">
    <source>
        <dbReference type="Pfam" id="PF06271"/>
    </source>
</evidence>
<evidence type="ECO:0000256" key="2">
    <source>
        <dbReference type="ARBA" id="ARBA00022475"/>
    </source>
</evidence>
<comment type="subcellular location">
    <subcellularLocation>
        <location evidence="1">Cell membrane</location>
        <topology evidence="1">Multi-pass membrane protein</topology>
    </subcellularLocation>
</comment>
<comment type="caution">
    <text evidence="8">The sequence shown here is derived from an EMBL/GenBank/DDBJ whole genome shotgun (WGS) entry which is preliminary data.</text>
</comment>
<feature type="transmembrane region" description="Helical" evidence="6">
    <location>
        <begin position="75"/>
        <end position="96"/>
    </location>
</feature>
<keyword evidence="9" id="KW-1185">Reference proteome</keyword>
<evidence type="ECO:0000256" key="4">
    <source>
        <dbReference type="ARBA" id="ARBA00022989"/>
    </source>
</evidence>
<dbReference type="PANTHER" id="PTHR36115:SF4">
    <property type="entry name" value="MEMBRANE PROTEIN"/>
    <property type="match status" value="1"/>
</dbReference>
<sequence length="157" mass="17365">MESPTNSDWTWNEGNNAAARPLEGRQYAGFWIRFAAVIIDGIALQIVFSILNVMLGYSAMEPPRAVSALESLLSCIYYVTMTVAWGQTLGKMAVGIEVVREDGRPNGVGWIILREVIGKFVSGLILCIGFMMAGWDREKRALHDRMAGTRVVKAAKR</sequence>
<dbReference type="InterPro" id="IPR051791">
    <property type="entry name" value="Pra-immunoreactive"/>
</dbReference>
<dbReference type="Pfam" id="PF06271">
    <property type="entry name" value="RDD"/>
    <property type="match status" value="1"/>
</dbReference>
<evidence type="ECO:0000313" key="9">
    <source>
        <dbReference type="Proteomes" id="UP001597180"/>
    </source>
</evidence>
<evidence type="ECO:0000256" key="1">
    <source>
        <dbReference type="ARBA" id="ARBA00004651"/>
    </source>
</evidence>
<dbReference type="EMBL" id="JBHTLU010000015">
    <property type="protein sequence ID" value="MFD1221194.1"/>
    <property type="molecule type" value="Genomic_DNA"/>
</dbReference>
<reference evidence="9" key="1">
    <citation type="journal article" date="2019" name="Int. J. Syst. Evol. Microbiol.">
        <title>The Global Catalogue of Microorganisms (GCM) 10K type strain sequencing project: providing services to taxonomists for standard genome sequencing and annotation.</title>
        <authorList>
            <consortium name="The Broad Institute Genomics Platform"/>
            <consortium name="The Broad Institute Genome Sequencing Center for Infectious Disease"/>
            <person name="Wu L."/>
            <person name="Ma J."/>
        </authorList>
    </citation>
    <scope>NUCLEOTIDE SEQUENCE [LARGE SCALE GENOMIC DNA]</scope>
    <source>
        <strain evidence="9">CCUG 53270</strain>
    </source>
</reference>
<dbReference type="PANTHER" id="PTHR36115">
    <property type="entry name" value="PROLINE-RICH ANTIGEN HOMOLOG-RELATED"/>
    <property type="match status" value="1"/>
</dbReference>
<feature type="transmembrane region" description="Helical" evidence="6">
    <location>
        <begin position="116"/>
        <end position="135"/>
    </location>
</feature>
<dbReference type="RefSeq" id="WP_345590049.1">
    <property type="nucleotide sequence ID" value="NZ_BAABJG010000021.1"/>
</dbReference>
<keyword evidence="5 6" id="KW-0472">Membrane</keyword>
<accession>A0ABW3UP14</accession>
<organism evidence="8 9">
    <name type="scientific">Paenibacillus vulneris</name>
    <dbReference type="NCBI Taxonomy" id="1133364"/>
    <lineage>
        <taxon>Bacteria</taxon>
        <taxon>Bacillati</taxon>
        <taxon>Bacillota</taxon>
        <taxon>Bacilli</taxon>
        <taxon>Bacillales</taxon>
        <taxon>Paenibacillaceae</taxon>
        <taxon>Paenibacillus</taxon>
    </lineage>
</organism>
<proteinExistence type="predicted"/>
<feature type="domain" description="RDD" evidence="7">
    <location>
        <begin position="27"/>
        <end position="148"/>
    </location>
</feature>
<gene>
    <name evidence="8" type="ORF">ACFQ4B_13790</name>
</gene>
<keyword evidence="2" id="KW-1003">Cell membrane</keyword>
<evidence type="ECO:0000313" key="8">
    <source>
        <dbReference type="EMBL" id="MFD1221194.1"/>
    </source>
</evidence>
<dbReference type="Proteomes" id="UP001597180">
    <property type="component" value="Unassembled WGS sequence"/>
</dbReference>
<protein>
    <submittedName>
        <fullName evidence="8">RDD family protein</fullName>
    </submittedName>
</protein>
<name>A0ABW3UP14_9BACL</name>